<evidence type="ECO:0000313" key="2">
    <source>
        <dbReference type="Proteomes" id="UP000004358"/>
    </source>
</evidence>
<sequence>MNRWGGAVQLPRVLELLTGG</sequence>
<dbReference type="AlphaFoldDB" id="A3ZSN3"/>
<proteinExistence type="predicted"/>
<gene>
    <name evidence="1" type="ORF">DSM3645_10687</name>
</gene>
<organism evidence="1 2">
    <name type="scientific">Blastopirellula marina DSM 3645</name>
    <dbReference type="NCBI Taxonomy" id="314230"/>
    <lineage>
        <taxon>Bacteria</taxon>
        <taxon>Pseudomonadati</taxon>
        <taxon>Planctomycetota</taxon>
        <taxon>Planctomycetia</taxon>
        <taxon>Pirellulales</taxon>
        <taxon>Pirellulaceae</taxon>
        <taxon>Blastopirellula</taxon>
    </lineage>
</organism>
<accession>A3ZSN3</accession>
<reference evidence="1 2" key="1">
    <citation type="submission" date="2006-02" db="EMBL/GenBank/DDBJ databases">
        <authorList>
            <person name="Amann R."/>
            <person name="Ferriera S."/>
            <person name="Johnson J."/>
            <person name="Kravitz S."/>
            <person name="Halpern A."/>
            <person name="Remington K."/>
            <person name="Beeson K."/>
            <person name="Tran B."/>
            <person name="Rogers Y.-H."/>
            <person name="Friedman R."/>
            <person name="Venter J.C."/>
        </authorList>
    </citation>
    <scope>NUCLEOTIDE SEQUENCE [LARGE SCALE GENOMIC DNA]</scope>
    <source>
        <strain evidence="1 2">DSM 3645</strain>
    </source>
</reference>
<dbReference type="HOGENOM" id="CLU_3428124_0_0_0"/>
<comment type="caution">
    <text evidence="1">The sequence shown here is derived from an EMBL/GenBank/DDBJ whole genome shotgun (WGS) entry which is preliminary data.</text>
</comment>
<dbReference type="EMBL" id="AANZ01000009">
    <property type="protein sequence ID" value="EAQ80305.1"/>
    <property type="molecule type" value="Genomic_DNA"/>
</dbReference>
<dbReference type="Proteomes" id="UP000004358">
    <property type="component" value="Unassembled WGS sequence"/>
</dbReference>
<evidence type="ECO:0000313" key="1">
    <source>
        <dbReference type="EMBL" id="EAQ80305.1"/>
    </source>
</evidence>
<protein>
    <submittedName>
        <fullName evidence="1">Uncharacterized protein</fullName>
    </submittedName>
</protein>
<name>A3ZSN3_9BACT</name>